<protein>
    <submittedName>
        <fullName evidence="1">Uncharacterized protein</fullName>
    </submittedName>
</protein>
<comment type="caution">
    <text evidence="1">The sequence shown here is derived from an EMBL/GenBank/DDBJ whole genome shotgun (WGS) entry which is preliminary data.</text>
</comment>
<evidence type="ECO:0000313" key="1">
    <source>
        <dbReference type="EMBL" id="RKD30137.1"/>
    </source>
</evidence>
<gene>
    <name evidence="1" type="ORF">BET01_05940</name>
</gene>
<accession>A0A419SY05</accession>
<keyword evidence="2" id="KW-1185">Reference proteome</keyword>
<dbReference type="Proteomes" id="UP000284277">
    <property type="component" value="Unassembled WGS sequence"/>
</dbReference>
<reference evidence="1 2" key="1">
    <citation type="submission" date="2016-08" db="EMBL/GenBank/DDBJ databases">
        <title>A new outlook on sporulation: Clostridium algidixylanolyticum.</title>
        <authorList>
            <person name="Poppleton D.I."/>
            <person name="Gribaldo S."/>
        </authorList>
    </citation>
    <scope>NUCLEOTIDE SEQUENCE [LARGE SCALE GENOMIC DNA]</scope>
    <source>
        <strain evidence="1 2">SPL73</strain>
    </source>
</reference>
<proteinExistence type="predicted"/>
<dbReference type="AlphaFoldDB" id="A0A419SY05"/>
<dbReference type="EMBL" id="MCIA01000031">
    <property type="protein sequence ID" value="RKD30137.1"/>
    <property type="molecule type" value="Genomic_DNA"/>
</dbReference>
<organism evidence="1 2">
    <name type="scientific">Lacrimispora algidixylanolytica</name>
    <dbReference type="NCBI Taxonomy" id="94868"/>
    <lineage>
        <taxon>Bacteria</taxon>
        <taxon>Bacillati</taxon>
        <taxon>Bacillota</taxon>
        <taxon>Clostridia</taxon>
        <taxon>Lachnospirales</taxon>
        <taxon>Lachnospiraceae</taxon>
        <taxon>Lacrimispora</taxon>
    </lineage>
</organism>
<name>A0A419SY05_9FIRM</name>
<sequence length="59" mass="6435">MPCAGDSDVFDGIIHTYNSLMHYLKVNDVEILTVPNVNAKGDILKTDALAKAELLGARY</sequence>
<evidence type="ECO:0000313" key="2">
    <source>
        <dbReference type="Proteomes" id="UP000284277"/>
    </source>
</evidence>